<reference evidence="1" key="2">
    <citation type="journal article" date="2021" name="PeerJ">
        <title>Extensive microbial diversity within the chicken gut microbiome revealed by metagenomics and culture.</title>
        <authorList>
            <person name="Gilroy R."/>
            <person name="Ravi A."/>
            <person name="Getino M."/>
            <person name="Pursley I."/>
            <person name="Horton D.L."/>
            <person name="Alikhan N.F."/>
            <person name="Baker D."/>
            <person name="Gharbi K."/>
            <person name="Hall N."/>
            <person name="Watson M."/>
            <person name="Adriaenssens E.M."/>
            <person name="Foster-Nyarko E."/>
            <person name="Jarju S."/>
            <person name="Secka A."/>
            <person name="Antonio M."/>
            <person name="Oren A."/>
            <person name="Chaudhuri R.R."/>
            <person name="La Ragione R."/>
            <person name="Hildebrand F."/>
            <person name="Pallen M.J."/>
        </authorList>
    </citation>
    <scope>NUCLEOTIDE SEQUENCE</scope>
    <source>
        <strain evidence="1">ChiSjej1B19-3389</strain>
    </source>
</reference>
<dbReference type="Proteomes" id="UP000886787">
    <property type="component" value="Unassembled WGS sequence"/>
</dbReference>
<dbReference type="GO" id="GO:0016301">
    <property type="term" value="F:kinase activity"/>
    <property type="evidence" value="ECO:0007669"/>
    <property type="project" value="UniProtKB-KW"/>
</dbReference>
<proteinExistence type="predicted"/>
<dbReference type="SUPFAM" id="SSF52540">
    <property type="entry name" value="P-loop containing nucleoside triphosphate hydrolases"/>
    <property type="match status" value="1"/>
</dbReference>
<sequence length="212" mass="23483">MNCKSVITIARQFGSGGREIGKALAQKLGIKFYDKELISLAAKKSGVNPEIFENVDERATNSLLYSLSMGIYNFGAGGYAPIRDLPVNDQLYLLQHKIIKELACEPCVVVGRCADYVLKDNKNVINIFIHAPLAHRIERAVSVHNVPREKAEAAVKKTDKTRANYYNYYSNLKWGAVENYDLCINSGNITSQQAVDAIAAYVAVREGNSEHV</sequence>
<evidence type="ECO:0000313" key="1">
    <source>
        <dbReference type="EMBL" id="HIQ81284.1"/>
    </source>
</evidence>
<dbReference type="EMBL" id="DVFW01000044">
    <property type="protein sequence ID" value="HIQ81284.1"/>
    <property type="molecule type" value="Genomic_DNA"/>
</dbReference>
<evidence type="ECO:0000313" key="2">
    <source>
        <dbReference type="Proteomes" id="UP000886787"/>
    </source>
</evidence>
<dbReference type="Gene3D" id="3.40.50.300">
    <property type="entry name" value="P-loop containing nucleotide triphosphate hydrolases"/>
    <property type="match status" value="1"/>
</dbReference>
<keyword evidence="1" id="KW-0418">Kinase</keyword>
<dbReference type="Pfam" id="PF13189">
    <property type="entry name" value="Cytidylate_kin2"/>
    <property type="match status" value="1"/>
</dbReference>
<organism evidence="1 2">
    <name type="scientific">Candidatus Scatavimonas merdigallinarum</name>
    <dbReference type="NCBI Taxonomy" id="2840914"/>
    <lineage>
        <taxon>Bacteria</taxon>
        <taxon>Bacillati</taxon>
        <taxon>Bacillota</taxon>
        <taxon>Clostridia</taxon>
        <taxon>Eubacteriales</taxon>
        <taxon>Oscillospiraceae</taxon>
        <taxon>Oscillospiraceae incertae sedis</taxon>
        <taxon>Candidatus Scatavimonas</taxon>
    </lineage>
</organism>
<accession>A0A9D0ZL16</accession>
<gene>
    <name evidence="1" type="ORF">IAD32_08400</name>
</gene>
<reference evidence="1" key="1">
    <citation type="submission" date="2020-10" db="EMBL/GenBank/DDBJ databases">
        <authorList>
            <person name="Gilroy R."/>
        </authorList>
    </citation>
    <scope>NUCLEOTIDE SEQUENCE</scope>
    <source>
        <strain evidence="1">ChiSjej1B19-3389</strain>
    </source>
</reference>
<comment type="caution">
    <text evidence="1">The sequence shown here is derived from an EMBL/GenBank/DDBJ whole genome shotgun (WGS) entry which is preliminary data.</text>
</comment>
<name>A0A9D0ZL16_9FIRM</name>
<keyword evidence="1" id="KW-0808">Transferase</keyword>
<dbReference type="AlphaFoldDB" id="A0A9D0ZL16"/>
<protein>
    <submittedName>
        <fullName evidence="1">Cytidylate kinase-like family protein</fullName>
    </submittedName>
</protein>
<dbReference type="InterPro" id="IPR027417">
    <property type="entry name" value="P-loop_NTPase"/>
</dbReference>